<dbReference type="Proteomes" id="UP001501425">
    <property type="component" value="Unassembled WGS sequence"/>
</dbReference>
<evidence type="ECO:0000259" key="2">
    <source>
        <dbReference type="Pfam" id="PF18545"/>
    </source>
</evidence>
<protein>
    <recommendedName>
        <fullName evidence="2">Halobacterial output domain-containing protein</fullName>
    </recommendedName>
</protein>
<reference evidence="3" key="2">
    <citation type="submission" date="2023-12" db="EMBL/GenBank/DDBJ databases">
        <authorList>
            <person name="Sun Q."/>
            <person name="Inoue M."/>
        </authorList>
    </citation>
    <scope>NUCLEOTIDE SEQUENCE</scope>
    <source>
        <strain evidence="3">JCM 14265</strain>
    </source>
</reference>
<feature type="region of interest" description="Disordered" evidence="1">
    <location>
        <begin position="1"/>
        <end position="28"/>
    </location>
</feature>
<dbReference type="EMBL" id="BAAADQ010000002">
    <property type="protein sequence ID" value="GAA0534708.1"/>
    <property type="molecule type" value="Genomic_DNA"/>
</dbReference>
<reference evidence="3" key="1">
    <citation type="journal article" date="2014" name="Int. J. Syst. Evol. Microbiol.">
        <title>Complete genome sequence of Corynebacterium casei LMG S-19264T (=DSM 44701T), isolated from a smear-ripened cheese.</title>
        <authorList>
            <consortium name="US DOE Joint Genome Institute (JGI-PGF)"/>
            <person name="Walter F."/>
            <person name="Albersmeier A."/>
            <person name="Kalinowski J."/>
            <person name="Ruckert C."/>
        </authorList>
    </citation>
    <scope>NUCLEOTIDE SEQUENCE</scope>
    <source>
        <strain evidence="3">JCM 14265</strain>
    </source>
</reference>
<sequence>MSPRYSQQSYTPASKGRGMEQDRVSERGAIEARERYDWSDTRPSDAVVEVVADVVAGGPVSFGPLYDRIDPDALDDIFRSDGDDRPAAGTRVSFPLAERTVVVHGSGTVVVRTAARDDADE</sequence>
<dbReference type="Pfam" id="PF18545">
    <property type="entry name" value="HalOD1"/>
    <property type="match status" value="1"/>
</dbReference>
<proteinExistence type="predicted"/>
<gene>
    <name evidence="3" type="ORF">GCM10008994_07020</name>
</gene>
<evidence type="ECO:0000313" key="4">
    <source>
        <dbReference type="Proteomes" id="UP001501425"/>
    </source>
</evidence>
<name>A0AAV3SNI2_9EURY</name>
<feature type="domain" description="Halobacterial output" evidence="2">
    <location>
        <begin position="40"/>
        <end position="112"/>
    </location>
</feature>
<evidence type="ECO:0000256" key="1">
    <source>
        <dbReference type="SAM" id="MobiDB-lite"/>
    </source>
</evidence>
<dbReference type="AlphaFoldDB" id="A0AAV3SNI2"/>
<comment type="caution">
    <text evidence="3">The sequence shown here is derived from an EMBL/GenBank/DDBJ whole genome shotgun (WGS) entry which is preliminary data.</text>
</comment>
<evidence type="ECO:0000313" key="3">
    <source>
        <dbReference type="EMBL" id="GAA0534708.1"/>
    </source>
</evidence>
<feature type="compositionally biased region" description="Basic and acidic residues" evidence="1">
    <location>
        <begin position="17"/>
        <end position="28"/>
    </location>
</feature>
<dbReference type="InterPro" id="IPR040624">
    <property type="entry name" value="HalOD1"/>
</dbReference>
<organism evidence="3 4">
    <name type="scientific">Halorubrum ejinorense</name>
    <dbReference type="NCBI Taxonomy" id="425309"/>
    <lineage>
        <taxon>Archaea</taxon>
        <taxon>Methanobacteriati</taxon>
        <taxon>Methanobacteriota</taxon>
        <taxon>Stenosarchaea group</taxon>
        <taxon>Halobacteria</taxon>
        <taxon>Halobacteriales</taxon>
        <taxon>Haloferacaceae</taxon>
        <taxon>Halorubrum</taxon>
    </lineage>
</organism>
<accession>A0AAV3SNI2</accession>
<feature type="compositionally biased region" description="Polar residues" evidence="1">
    <location>
        <begin position="1"/>
        <end position="12"/>
    </location>
</feature>